<evidence type="ECO:0000313" key="2">
    <source>
        <dbReference type="Proteomes" id="UP000058925"/>
    </source>
</evidence>
<gene>
    <name evidence="1" type="ORF">NMY3_03388</name>
</gene>
<reference evidence="2" key="1">
    <citation type="submission" date="2015-10" db="EMBL/GenBank/DDBJ databases">
        <title>Niche specialization of a soil ammonia-oxidizing archaeon, Candidatus Nitrosocosmicus oleophilus.</title>
        <authorList>
            <person name="Jung M.-Y."/>
            <person name="Rhee S.-K."/>
        </authorList>
    </citation>
    <scope>NUCLEOTIDE SEQUENCE [LARGE SCALE GENOMIC DNA]</scope>
    <source>
        <strain evidence="2">MY3</strain>
    </source>
</reference>
<accession>A0A654M4M4</accession>
<protein>
    <submittedName>
        <fullName evidence="1">Uncharacterized protein</fullName>
    </submittedName>
</protein>
<dbReference type="EMBL" id="CP012850">
    <property type="protein sequence ID" value="ALI37571.1"/>
    <property type="molecule type" value="Genomic_DNA"/>
</dbReference>
<name>A0A654M4M4_9ARCH</name>
<dbReference type="KEGG" id="taa:NMY3_03388"/>
<evidence type="ECO:0000313" key="1">
    <source>
        <dbReference type="EMBL" id="ALI37571.1"/>
    </source>
</evidence>
<proteinExistence type="predicted"/>
<keyword evidence="2" id="KW-1185">Reference proteome</keyword>
<organism evidence="1 2">
    <name type="scientific">Candidatus Nitrosocosmicus oleophilus</name>
    <dbReference type="NCBI Taxonomy" id="1353260"/>
    <lineage>
        <taxon>Archaea</taxon>
        <taxon>Nitrososphaerota</taxon>
        <taxon>Nitrososphaeria</taxon>
        <taxon>Nitrososphaerales</taxon>
        <taxon>Nitrososphaeraceae</taxon>
        <taxon>Candidatus Nitrosocosmicus</taxon>
    </lineage>
</organism>
<dbReference type="AlphaFoldDB" id="A0A654M4M4"/>
<sequence>MDVQNSLGHEIGILFRSEMIFLDGFTTRSSEFA</sequence>
<dbReference type="Proteomes" id="UP000058925">
    <property type="component" value="Chromosome"/>
</dbReference>